<keyword evidence="2" id="KW-1185">Reference proteome</keyword>
<reference evidence="2" key="1">
    <citation type="journal article" date="2022" name="Mol. Ecol. Resour.">
        <title>The genomes of chicory, endive, great burdock and yacon provide insights into Asteraceae palaeo-polyploidization history and plant inulin production.</title>
        <authorList>
            <person name="Fan W."/>
            <person name="Wang S."/>
            <person name="Wang H."/>
            <person name="Wang A."/>
            <person name="Jiang F."/>
            <person name="Liu H."/>
            <person name="Zhao H."/>
            <person name="Xu D."/>
            <person name="Zhang Y."/>
        </authorList>
    </citation>
    <scope>NUCLEOTIDE SEQUENCE [LARGE SCALE GENOMIC DNA]</scope>
    <source>
        <strain evidence="2">cv. Niubang</strain>
    </source>
</reference>
<evidence type="ECO:0000313" key="2">
    <source>
        <dbReference type="Proteomes" id="UP001055879"/>
    </source>
</evidence>
<organism evidence="1 2">
    <name type="scientific">Arctium lappa</name>
    <name type="common">Greater burdock</name>
    <name type="synonym">Lappa major</name>
    <dbReference type="NCBI Taxonomy" id="4217"/>
    <lineage>
        <taxon>Eukaryota</taxon>
        <taxon>Viridiplantae</taxon>
        <taxon>Streptophyta</taxon>
        <taxon>Embryophyta</taxon>
        <taxon>Tracheophyta</taxon>
        <taxon>Spermatophyta</taxon>
        <taxon>Magnoliopsida</taxon>
        <taxon>eudicotyledons</taxon>
        <taxon>Gunneridae</taxon>
        <taxon>Pentapetalae</taxon>
        <taxon>asterids</taxon>
        <taxon>campanulids</taxon>
        <taxon>Asterales</taxon>
        <taxon>Asteraceae</taxon>
        <taxon>Carduoideae</taxon>
        <taxon>Cardueae</taxon>
        <taxon>Arctiinae</taxon>
        <taxon>Arctium</taxon>
    </lineage>
</organism>
<dbReference type="EMBL" id="CM042063">
    <property type="protein sequence ID" value="KAI3667188.1"/>
    <property type="molecule type" value="Genomic_DNA"/>
</dbReference>
<gene>
    <name evidence="1" type="ORF">L6452_42237</name>
</gene>
<accession>A0ACB8XIF8</accession>
<reference evidence="1 2" key="2">
    <citation type="journal article" date="2022" name="Mol. Ecol. Resour.">
        <title>The genomes of chicory, endive, great burdock and yacon provide insights into Asteraceae paleo-polyploidization history and plant inulin production.</title>
        <authorList>
            <person name="Fan W."/>
            <person name="Wang S."/>
            <person name="Wang H."/>
            <person name="Wang A."/>
            <person name="Jiang F."/>
            <person name="Liu H."/>
            <person name="Zhao H."/>
            <person name="Xu D."/>
            <person name="Zhang Y."/>
        </authorList>
    </citation>
    <scope>NUCLEOTIDE SEQUENCE [LARGE SCALE GENOMIC DNA]</scope>
    <source>
        <strain evidence="2">cv. Niubang</strain>
    </source>
</reference>
<dbReference type="Proteomes" id="UP001055879">
    <property type="component" value="Linkage Group LG17"/>
</dbReference>
<name>A0ACB8XIF8_ARCLA</name>
<evidence type="ECO:0000313" key="1">
    <source>
        <dbReference type="EMBL" id="KAI3667188.1"/>
    </source>
</evidence>
<sequence length="290" mass="32428">MRRRVGWGVSSGGRARERARRGESRVFLANNGYSYKQEKGVGWSNTGREGRDGIMENPGHYQGRKSYCEVAKEAINIKTGVEEGPKRRSEVVLADWNADEATSKRLKKCLVGYVEALESLEEIKSWCSSVVDEDCSMKYLGGRNVLVLFEQKKTLVNVINNRSHELHLWITGLRRWTEKAEPDEDKFSSPEDEDTSIPLEWSEAEVGDGEECVEESVFETNEVIGRNYGWIQGGRNGSREAVRIPSAPSAIGEGGKRPFMGKFEFCNISKEKLSHNNDGGALEGGGKLFL</sequence>
<proteinExistence type="predicted"/>
<comment type="caution">
    <text evidence="1">The sequence shown here is derived from an EMBL/GenBank/DDBJ whole genome shotgun (WGS) entry which is preliminary data.</text>
</comment>
<protein>
    <submittedName>
        <fullName evidence="1">Uncharacterized protein</fullName>
    </submittedName>
</protein>